<keyword evidence="10" id="KW-1185">Reference proteome</keyword>
<feature type="domain" description="DDE Tnp4" evidence="8">
    <location>
        <begin position="213"/>
        <end position="372"/>
    </location>
</feature>
<keyword evidence="4" id="KW-0540">Nuclease</keyword>
<evidence type="ECO:0000313" key="9">
    <source>
        <dbReference type="EMBL" id="KAA1115418.1"/>
    </source>
</evidence>
<evidence type="ECO:0000256" key="4">
    <source>
        <dbReference type="ARBA" id="ARBA00022722"/>
    </source>
</evidence>
<dbReference type="InterPro" id="IPR045249">
    <property type="entry name" value="HARBI1-like"/>
</dbReference>
<evidence type="ECO:0000256" key="1">
    <source>
        <dbReference type="ARBA" id="ARBA00001968"/>
    </source>
</evidence>
<evidence type="ECO:0000256" key="5">
    <source>
        <dbReference type="ARBA" id="ARBA00022723"/>
    </source>
</evidence>
<dbReference type="EMBL" id="VSWC01000014">
    <property type="protein sequence ID" value="KAA1115418.1"/>
    <property type="molecule type" value="Genomic_DNA"/>
</dbReference>
<keyword evidence="6" id="KW-0378">Hydrolase</keyword>
<proteinExistence type="inferred from homology"/>
<comment type="caution">
    <text evidence="9">The sequence shown here is derived from an EMBL/GenBank/DDBJ whole genome shotgun (WGS) entry which is preliminary data.</text>
</comment>
<gene>
    <name evidence="9" type="ORF">PGT21_050170</name>
</gene>
<dbReference type="PANTHER" id="PTHR22930:SF85">
    <property type="entry name" value="GH03217P-RELATED"/>
    <property type="match status" value="1"/>
</dbReference>
<comment type="subcellular location">
    <subcellularLocation>
        <location evidence="2">Nucleus</location>
    </subcellularLocation>
</comment>
<protein>
    <recommendedName>
        <fullName evidence="8">DDE Tnp4 domain-containing protein</fullName>
    </recommendedName>
</protein>
<dbReference type="GO" id="GO:0046872">
    <property type="term" value="F:metal ion binding"/>
    <property type="evidence" value="ECO:0007669"/>
    <property type="project" value="UniProtKB-KW"/>
</dbReference>
<evidence type="ECO:0000259" key="8">
    <source>
        <dbReference type="Pfam" id="PF13359"/>
    </source>
</evidence>
<dbReference type="InterPro" id="IPR027806">
    <property type="entry name" value="HARBI1_dom"/>
</dbReference>
<evidence type="ECO:0000256" key="2">
    <source>
        <dbReference type="ARBA" id="ARBA00004123"/>
    </source>
</evidence>
<dbReference type="AlphaFoldDB" id="A0A5B0QQD3"/>
<dbReference type="OMA" id="RYHLHEY"/>
<evidence type="ECO:0000256" key="3">
    <source>
        <dbReference type="ARBA" id="ARBA00006958"/>
    </source>
</evidence>
<dbReference type="PANTHER" id="PTHR22930">
    <property type="match status" value="1"/>
</dbReference>
<dbReference type="GO" id="GO:0004518">
    <property type="term" value="F:nuclease activity"/>
    <property type="evidence" value="ECO:0007669"/>
    <property type="project" value="UniProtKB-KW"/>
</dbReference>
<dbReference type="GO" id="GO:0016787">
    <property type="term" value="F:hydrolase activity"/>
    <property type="evidence" value="ECO:0007669"/>
    <property type="project" value="UniProtKB-KW"/>
</dbReference>
<organism evidence="9 10">
    <name type="scientific">Puccinia graminis f. sp. tritici</name>
    <dbReference type="NCBI Taxonomy" id="56615"/>
    <lineage>
        <taxon>Eukaryota</taxon>
        <taxon>Fungi</taxon>
        <taxon>Dikarya</taxon>
        <taxon>Basidiomycota</taxon>
        <taxon>Pucciniomycotina</taxon>
        <taxon>Pucciniomycetes</taxon>
        <taxon>Pucciniales</taxon>
        <taxon>Pucciniaceae</taxon>
        <taxon>Puccinia</taxon>
    </lineage>
</organism>
<evidence type="ECO:0000313" key="10">
    <source>
        <dbReference type="Proteomes" id="UP000324748"/>
    </source>
</evidence>
<dbReference type="Proteomes" id="UP000324748">
    <property type="component" value="Unassembled WGS sequence"/>
</dbReference>
<dbReference type="GO" id="GO:0005634">
    <property type="term" value="C:nucleus"/>
    <property type="evidence" value="ECO:0007669"/>
    <property type="project" value="UniProtKB-SubCell"/>
</dbReference>
<keyword evidence="7" id="KW-0539">Nucleus</keyword>
<keyword evidence="5" id="KW-0479">Metal-binding</keyword>
<comment type="cofactor">
    <cofactor evidence="1">
        <name>a divalent metal cation</name>
        <dbReference type="ChEBI" id="CHEBI:60240"/>
    </cofactor>
</comment>
<evidence type="ECO:0000256" key="7">
    <source>
        <dbReference type="ARBA" id="ARBA00023242"/>
    </source>
</evidence>
<dbReference type="Pfam" id="PF13359">
    <property type="entry name" value="DDE_Tnp_4"/>
    <property type="match status" value="1"/>
</dbReference>
<comment type="similarity">
    <text evidence="3">Belongs to the HARBI1 family.</text>
</comment>
<name>A0A5B0QQD3_PUCGR</name>
<accession>A0A5B0QQD3</accession>
<reference evidence="9 10" key="1">
    <citation type="submission" date="2019-05" db="EMBL/GenBank/DDBJ databases">
        <title>Emergence of the Ug99 lineage of the wheat stem rust pathogen through somatic hybridization.</title>
        <authorList>
            <person name="Li F."/>
            <person name="Upadhyaya N.M."/>
            <person name="Sperschneider J."/>
            <person name="Matny O."/>
            <person name="Nguyen-Phuc H."/>
            <person name="Mago R."/>
            <person name="Raley C."/>
            <person name="Miller M.E."/>
            <person name="Silverstein K.A.T."/>
            <person name="Henningsen E."/>
            <person name="Hirsch C.D."/>
            <person name="Visser B."/>
            <person name="Pretorius Z.A."/>
            <person name="Steffenson B.J."/>
            <person name="Schwessinger B."/>
            <person name="Dodds P.N."/>
            <person name="Figueroa M."/>
        </authorList>
    </citation>
    <scope>NUCLEOTIDE SEQUENCE [LARGE SCALE GENOMIC DNA]</scope>
    <source>
        <strain evidence="9">21-0</strain>
    </source>
</reference>
<evidence type="ECO:0000256" key="6">
    <source>
        <dbReference type="ARBA" id="ARBA00022801"/>
    </source>
</evidence>
<dbReference type="OrthoDB" id="2506361at2759"/>
<sequence length="427" mass="48216">MVRYSQRKACLTAVRTAIELKVTTSALEFAFGLDNDSSSDEDEDNSSDDEDFDSLELEDLLHLLKAVTSVRYFAPRTTLQQAPPIHDFLLVRLEDRRFKQEFRMSRDSFIMLCKRVADDPVFHNNSNNPQRPIEEQMMVTLKRLGCFGNGSSVGMLARFFRVGEGTVELYTNRCIMAILRIQSQLLKWPSAEERVARAIEYGEDGFDGCIGVIDGSLIPLSDCPSRHGSDYYSRKGFYCISTLIVCDSQRNIQYMYTGWPGCSHDSRVMGNSPITLNPDKYFKSGEFLLADSAYTTTMNVVAAFKKPSHGSLTEDEHSFNYYLAQKRVVIEQCIGGLKGQFQSLKGLRLRIGGKRDRVRANAWIIACGVLHNFLNQGDEYDFDDVDPGLTDAPAPQQMEVEPPTQRSTAAARAFREKIKKAVLELHE</sequence>